<keyword evidence="9" id="KW-1185">Reference proteome</keyword>
<dbReference type="SUPFAM" id="SSF53790">
    <property type="entry name" value="Tetrapyrrole methylase"/>
    <property type="match status" value="1"/>
</dbReference>
<dbReference type="InterPro" id="IPR050161">
    <property type="entry name" value="Siro_Cobalamin_biosynth"/>
</dbReference>
<comment type="caution">
    <text evidence="8">The sequence shown here is derived from an EMBL/GenBank/DDBJ whole genome shotgun (WGS) entry which is preliminary data.</text>
</comment>
<name>A0ABU0IE27_9HYPH</name>
<keyword evidence="6" id="KW-0949">S-adenosyl-L-methionine</keyword>
<dbReference type="Proteomes" id="UP001235269">
    <property type="component" value="Unassembled WGS sequence"/>
</dbReference>
<dbReference type="InterPro" id="IPR006362">
    <property type="entry name" value="Cbl_synth_CobM/CibF"/>
</dbReference>
<evidence type="ECO:0000313" key="9">
    <source>
        <dbReference type="Proteomes" id="UP001235269"/>
    </source>
</evidence>
<protein>
    <submittedName>
        <fullName evidence="8">Precorrin-4/cobalt-precorrin-4 C11-methyltransferase</fullName>
        <ecNumber evidence="8">2.1.1.133</ecNumber>
        <ecNumber evidence="8">2.1.1.271</ecNumber>
    </submittedName>
</protein>
<sequence length="262" mass="28716">MTVYFIGAGPGAPDLITVRGLRLIERCPVCLYAGSLVPEEIVKAAPEDARVRDTAPMHLDDIIAEIEKAHGEGKDVARVHSGDPSIYGAIAEQMRRLDALDIPYEVVPGVPAFAAAAARLKSELTLPEIAQTVIVTRTEMKASSMPEFETLEILGKSRATLAIHLSIRNLTHIREVLTPYYGEDCPVVIAYRATWPDELFIRTTLKDMAEEVRKAKVTRTALILVGKVFGHAEFRDSDLYSPEFSHVLRNAGKKNKVKAAGG</sequence>
<dbReference type="EC" id="2.1.1.271" evidence="8"/>
<dbReference type="Gene3D" id="3.30.950.10">
    <property type="entry name" value="Methyltransferase, Cobalt-precorrin-4 Transmethylase, Domain 2"/>
    <property type="match status" value="1"/>
</dbReference>
<dbReference type="InterPro" id="IPR035996">
    <property type="entry name" value="4pyrrol_Methylase_sf"/>
</dbReference>
<evidence type="ECO:0000256" key="2">
    <source>
        <dbReference type="ARBA" id="ARBA00005879"/>
    </source>
</evidence>
<dbReference type="InterPro" id="IPR003043">
    <property type="entry name" value="Uropor_MeTrfase_CS"/>
</dbReference>
<dbReference type="GO" id="GO:0032259">
    <property type="term" value="P:methylation"/>
    <property type="evidence" value="ECO:0007669"/>
    <property type="project" value="UniProtKB-KW"/>
</dbReference>
<dbReference type="NCBIfam" id="TIGR01465">
    <property type="entry name" value="cobM_cbiF"/>
    <property type="match status" value="1"/>
</dbReference>
<evidence type="ECO:0000259" key="7">
    <source>
        <dbReference type="Pfam" id="PF00590"/>
    </source>
</evidence>
<evidence type="ECO:0000256" key="6">
    <source>
        <dbReference type="ARBA" id="ARBA00022691"/>
    </source>
</evidence>
<dbReference type="EMBL" id="JAUSWH010000006">
    <property type="protein sequence ID" value="MDQ0455903.1"/>
    <property type="molecule type" value="Genomic_DNA"/>
</dbReference>
<feature type="domain" description="Tetrapyrrole methylase" evidence="7">
    <location>
        <begin position="2"/>
        <end position="208"/>
    </location>
</feature>
<dbReference type="GO" id="GO:0046026">
    <property type="term" value="F:precorrin-4 C11-methyltransferase activity"/>
    <property type="evidence" value="ECO:0007669"/>
    <property type="project" value="UniProtKB-EC"/>
</dbReference>
<dbReference type="EC" id="2.1.1.133" evidence="8"/>
<gene>
    <name evidence="8" type="ORF">QO005_002243</name>
</gene>
<dbReference type="RefSeq" id="WP_307158106.1">
    <property type="nucleotide sequence ID" value="NZ_JAUSWH010000006.1"/>
</dbReference>
<keyword evidence="3" id="KW-0169">Cobalamin biosynthesis</keyword>
<dbReference type="InterPro" id="IPR014776">
    <property type="entry name" value="4pyrrole_Mease_sub2"/>
</dbReference>
<dbReference type="InterPro" id="IPR000878">
    <property type="entry name" value="4pyrrol_Mease"/>
</dbReference>
<dbReference type="Gene3D" id="3.40.1010.10">
    <property type="entry name" value="Cobalt-precorrin-4 Transmethylase, Domain 1"/>
    <property type="match status" value="1"/>
</dbReference>
<evidence type="ECO:0000256" key="3">
    <source>
        <dbReference type="ARBA" id="ARBA00022573"/>
    </source>
</evidence>
<keyword evidence="4 8" id="KW-0489">Methyltransferase</keyword>
<reference evidence="8 9" key="1">
    <citation type="submission" date="2023-07" db="EMBL/GenBank/DDBJ databases">
        <title>Genomic Encyclopedia of Type Strains, Phase IV (KMG-IV): sequencing the most valuable type-strain genomes for metagenomic binning, comparative biology and taxonomic classification.</title>
        <authorList>
            <person name="Goeker M."/>
        </authorList>
    </citation>
    <scope>NUCLEOTIDE SEQUENCE [LARGE SCALE GENOMIC DNA]</scope>
    <source>
        <strain evidence="8 9">DSM 100301</strain>
    </source>
</reference>
<evidence type="ECO:0000313" key="8">
    <source>
        <dbReference type="EMBL" id="MDQ0455903.1"/>
    </source>
</evidence>
<dbReference type="InterPro" id="IPR014777">
    <property type="entry name" value="4pyrrole_Mease_sub1"/>
</dbReference>
<comment type="pathway">
    <text evidence="1">Cofactor biosynthesis; adenosylcobalamin biosynthesis.</text>
</comment>
<dbReference type="PANTHER" id="PTHR45790">
    <property type="entry name" value="SIROHEME SYNTHASE-RELATED"/>
    <property type="match status" value="1"/>
</dbReference>
<dbReference type="CDD" id="cd11641">
    <property type="entry name" value="Precorrin-4_C11-MT"/>
    <property type="match status" value="1"/>
</dbReference>
<dbReference type="PROSITE" id="PS00839">
    <property type="entry name" value="SUMT_1"/>
    <property type="match status" value="1"/>
</dbReference>
<dbReference type="PANTHER" id="PTHR45790:SF4">
    <property type="entry name" value="COBALT-PRECORRIN-4 C(11)-METHYLTRANSFERASE"/>
    <property type="match status" value="1"/>
</dbReference>
<keyword evidence="5 8" id="KW-0808">Transferase</keyword>
<comment type="similarity">
    <text evidence="2">Belongs to the precorrin methyltransferase family.</text>
</comment>
<accession>A0ABU0IE27</accession>
<dbReference type="Pfam" id="PF00590">
    <property type="entry name" value="TP_methylase"/>
    <property type="match status" value="1"/>
</dbReference>
<organism evidence="8 9">
    <name type="scientific">Rhizobium paknamense</name>
    <dbReference type="NCBI Taxonomy" id="1206817"/>
    <lineage>
        <taxon>Bacteria</taxon>
        <taxon>Pseudomonadati</taxon>
        <taxon>Pseudomonadota</taxon>
        <taxon>Alphaproteobacteria</taxon>
        <taxon>Hyphomicrobiales</taxon>
        <taxon>Rhizobiaceae</taxon>
        <taxon>Rhizobium/Agrobacterium group</taxon>
        <taxon>Rhizobium</taxon>
    </lineage>
</organism>
<evidence type="ECO:0000256" key="1">
    <source>
        <dbReference type="ARBA" id="ARBA00004953"/>
    </source>
</evidence>
<evidence type="ECO:0000256" key="5">
    <source>
        <dbReference type="ARBA" id="ARBA00022679"/>
    </source>
</evidence>
<evidence type="ECO:0000256" key="4">
    <source>
        <dbReference type="ARBA" id="ARBA00022603"/>
    </source>
</evidence>
<proteinExistence type="inferred from homology"/>